<evidence type="ECO:0000313" key="11">
    <source>
        <dbReference type="EMBL" id="GMH69320.1"/>
    </source>
</evidence>
<keyword evidence="7" id="KW-0407">Ion channel</keyword>
<dbReference type="PANTHER" id="PTHR45689:SF5">
    <property type="entry name" value="I[[H]] CHANNEL, ISOFORM E"/>
    <property type="match status" value="1"/>
</dbReference>
<dbReference type="Pfam" id="PF00027">
    <property type="entry name" value="cNMP_binding"/>
    <property type="match status" value="1"/>
</dbReference>
<organism evidence="11 12">
    <name type="scientific">Triparma laevis f. longispina</name>
    <dbReference type="NCBI Taxonomy" id="1714387"/>
    <lineage>
        <taxon>Eukaryota</taxon>
        <taxon>Sar</taxon>
        <taxon>Stramenopiles</taxon>
        <taxon>Ochrophyta</taxon>
        <taxon>Bolidophyceae</taxon>
        <taxon>Parmales</taxon>
        <taxon>Triparmaceae</taxon>
        <taxon>Triparma</taxon>
    </lineage>
</organism>
<keyword evidence="3 9" id="KW-0812">Transmembrane</keyword>
<evidence type="ECO:0000256" key="2">
    <source>
        <dbReference type="ARBA" id="ARBA00022448"/>
    </source>
</evidence>
<evidence type="ECO:0000256" key="5">
    <source>
        <dbReference type="ARBA" id="ARBA00023065"/>
    </source>
</evidence>
<evidence type="ECO:0000259" key="10">
    <source>
        <dbReference type="PROSITE" id="PS50042"/>
    </source>
</evidence>
<dbReference type="InterPro" id="IPR018490">
    <property type="entry name" value="cNMP-bd_dom_sf"/>
</dbReference>
<protein>
    <recommendedName>
        <fullName evidence="10">Cyclic nucleotide-binding domain-containing protein</fullName>
    </recommendedName>
</protein>
<feature type="compositionally biased region" description="Polar residues" evidence="8">
    <location>
        <begin position="35"/>
        <end position="45"/>
    </location>
</feature>
<dbReference type="GO" id="GO:0003254">
    <property type="term" value="P:regulation of membrane depolarization"/>
    <property type="evidence" value="ECO:0007669"/>
    <property type="project" value="TreeGrafter"/>
</dbReference>
<keyword evidence="5" id="KW-0406">Ion transport</keyword>
<dbReference type="SUPFAM" id="SSF81324">
    <property type="entry name" value="Voltage-gated potassium channels"/>
    <property type="match status" value="1"/>
</dbReference>
<evidence type="ECO:0000256" key="3">
    <source>
        <dbReference type="ARBA" id="ARBA00022692"/>
    </source>
</evidence>
<feature type="transmembrane region" description="Helical" evidence="9">
    <location>
        <begin position="100"/>
        <end position="121"/>
    </location>
</feature>
<feature type="transmembrane region" description="Helical" evidence="9">
    <location>
        <begin position="127"/>
        <end position="147"/>
    </location>
</feature>
<feature type="domain" description="Cyclic nucleotide-binding" evidence="10">
    <location>
        <begin position="437"/>
        <end position="525"/>
    </location>
</feature>
<dbReference type="GO" id="GO:0005249">
    <property type="term" value="F:voltage-gated potassium channel activity"/>
    <property type="evidence" value="ECO:0007669"/>
    <property type="project" value="InterPro"/>
</dbReference>
<dbReference type="InterPro" id="IPR014710">
    <property type="entry name" value="RmlC-like_jellyroll"/>
</dbReference>
<comment type="subcellular location">
    <subcellularLocation>
        <location evidence="1">Membrane</location>
        <topology evidence="1">Multi-pass membrane protein</topology>
    </subcellularLocation>
</comment>
<sequence>MISNWTTRASPLSVSTSLPTSNPRLPTLLNAANATSPASIRQNRYSSTSSPPPPPLSPTSVIIKRLWGGKESTKRLNSEDLNVSPYMLHPASDFRRRWNLLALFIILYTSIDLPLDIAFYPKIEVNFGFIINCIFDAFFILDILINFRTGFEYHGKIIMDDKASFEYYLHNSFMFDFVASVPIDYFAFLTDSTTSISKAPKIIRILRMFRLIRLLRLPRLFRYTKGYASTFHTGYVRVVKLLFLLLLFAHWNACLLFLVASLQSFGDRTWVGLMDLEDESVNTQYSWSLFMSLSHMLCIGYGVYPPETLPEVWAIIFSMSLGASLFACIVGSLTAVLLSLDSSNATFTAYMNELEAYFNHRAVESEIRLDCMEYLKLRFGSDENQSLNGLKMYNETSLLSPLPSSLRQKLRSTAASHLLEKNPIFNSSFFPKNLQDNVASKLEPEWYNPSSTVCREGDLPSGLWFVKSGVIEIKRGGEKIGQCLAGSFFGEGIIHNCLEPLTYETSVEGSCVLFKLGKGDYEEVVKYFPEVLEVLVLVCEQKMKKLKMEDWKKKEEGDLQKERVELLKKLFEDNVTLSTPK</sequence>
<feature type="transmembrane region" description="Helical" evidence="9">
    <location>
        <begin position="316"/>
        <end position="340"/>
    </location>
</feature>
<dbReference type="Pfam" id="PF00520">
    <property type="entry name" value="Ion_trans"/>
    <property type="match status" value="1"/>
</dbReference>
<dbReference type="PROSITE" id="PS50042">
    <property type="entry name" value="CNMP_BINDING_3"/>
    <property type="match status" value="1"/>
</dbReference>
<comment type="caution">
    <text evidence="11">The sequence shown here is derived from an EMBL/GenBank/DDBJ whole genome shotgun (WGS) entry which is preliminary data.</text>
</comment>
<evidence type="ECO:0000313" key="12">
    <source>
        <dbReference type="Proteomes" id="UP001165122"/>
    </source>
</evidence>
<dbReference type="GO" id="GO:0035725">
    <property type="term" value="P:sodium ion transmembrane transport"/>
    <property type="evidence" value="ECO:0007669"/>
    <property type="project" value="TreeGrafter"/>
</dbReference>
<dbReference type="InterPro" id="IPR005821">
    <property type="entry name" value="Ion_trans_dom"/>
</dbReference>
<dbReference type="InterPro" id="IPR000595">
    <property type="entry name" value="cNMP-bd_dom"/>
</dbReference>
<dbReference type="InterPro" id="IPR003938">
    <property type="entry name" value="K_chnl_volt-dep_EAG/ELK/ERG"/>
</dbReference>
<evidence type="ECO:0000256" key="4">
    <source>
        <dbReference type="ARBA" id="ARBA00022989"/>
    </source>
</evidence>
<dbReference type="PRINTS" id="PR01463">
    <property type="entry name" value="EAGCHANLFMLY"/>
</dbReference>
<dbReference type="GO" id="GO:0098855">
    <property type="term" value="C:HCN channel complex"/>
    <property type="evidence" value="ECO:0007669"/>
    <property type="project" value="TreeGrafter"/>
</dbReference>
<accession>A0A9W7E8V5</accession>
<dbReference type="SUPFAM" id="SSF51206">
    <property type="entry name" value="cAMP-binding domain-like"/>
    <property type="match status" value="1"/>
</dbReference>
<keyword evidence="4 9" id="KW-1133">Transmembrane helix</keyword>
<dbReference type="Gene3D" id="1.10.287.630">
    <property type="entry name" value="Helix hairpin bin"/>
    <property type="match status" value="1"/>
</dbReference>
<dbReference type="PANTHER" id="PTHR45689">
    <property type="entry name" value="I[[H]] CHANNEL, ISOFORM E"/>
    <property type="match status" value="1"/>
</dbReference>
<evidence type="ECO:0000256" key="1">
    <source>
        <dbReference type="ARBA" id="ARBA00004141"/>
    </source>
</evidence>
<dbReference type="AlphaFoldDB" id="A0A9W7E8V5"/>
<gene>
    <name evidence="11" type="ORF">TrLO_g8415</name>
</gene>
<evidence type="ECO:0000256" key="6">
    <source>
        <dbReference type="ARBA" id="ARBA00023136"/>
    </source>
</evidence>
<keyword evidence="6 9" id="KW-0472">Membrane</keyword>
<feature type="region of interest" description="Disordered" evidence="8">
    <location>
        <begin position="35"/>
        <end position="58"/>
    </location>
</feature>
<feature type="transmembrane region" description="Helical" evidence="9">
    <location>
        <begin position="285"/>
        <end position="304"/>
    </location>
</feature>
<dbReference type="CDD" id="cd00038">
    <property type="entry name" value="CAP_ED"/>
    <property type="match status" value="1"/>
</dbReference>
<feature type="transmembrane region" description="Helical" evidence="9">
    <location>
        <begin position="241"/>
        <end position="265"/>
    </location>
</feature>
<dbReference type="Gene3D" id="2.60.120.10">
    <property type="entry name" value="Jelly Rolls"/>
    <property type="match status" value="1"/>
</dbReference>
<dbReference type="Gene3D" id="1.10.287.70">
    <property type="match status" value="1"/>
</dbReference>
<evidence type="ECO:0000256" key="9">
    <source>
        <dbReference type="SAM" id="Phobius"/>
    </source>
</evidence>
<dbReference type="InterPro" id="IPR051413">
    <property type="entry name" value="K/Na_HCN_channel"/>
</dbReference>
<dbReference type="OrthoDB" id="421226at2759"/>
<dbReference type="SMART" id="SM00100">
    <property type="entry name" value="cNMP"/>
    <property type="match status" value="1"/>
</dbReference>
<name>A0A9W7E8V5_9STRA</name>
<evidence type="ECO:0000256" key="8">
    <source>
        <dbReference type="SAM" id="MobiDB-lite"/>
    </source>
</evidence>
<keyword evidence="12" id="KW-1185">Reference proteome</keyword>
<dbReference type="EMBL" id="BRXW01000606">
    <property type="protein sequence ID" value="GMH69320.1"/>
    <property type="molecule type" value="Genomic_DNA"/>
</dbReference>
<reference evidence="12" key="1">
    <citation type="journal article" date="2023" name="Commun. Biol.">
        <title>Genome analysis of Parmales, the sister group of diatoms, reveals the evolutionary specialization of diatoms from phago-mixotrophs to photoautotrophs.</title>
        <authorList>
            <person name="Ban H."/>
            <person name="Sato S."/>
            <person name="Yoshikawa S."/>
            <person name="Yamada K."/>
            <person name="Nakamura Y."/>
            <person name="Ichinomiya M."/>
            <person name="Sato N."/>
            <person name="Blanc-Mathieu R."/>
            <person name="Endo H."/>
            <person name="Kuwata A."/>
            <person name="Ogata H."/>
        </authorList>
    </citation>
    <scope>NUCLEOTIDE SEQUENCE [LARGE SCALE GENOMIC DNA]</scope>
    <source>
        <strain evidence="12">NIES 3700</strain>
    </source>
</reference>
<evidence type="ECO:0000256" key="7">
    <source>
        <dbReference type="ARBA" id="ARBA00023303"/>
    </source>
</evidence>
<keyword evidence="2" id="KW-0813">Transport</keyword>
<dbReference type="Proteomes" id="UP001165122">
    <property type="component" value="Unassembled WGS sequence"/>
</dbReference>
<proteinExistence type="predicted"/>